<dbReference type="EMBL" id="KZ613743">
    <property type="protein sequence ID" value="PMD66422.1"/>
    <property type="molecule type" value="Genomic_DNA"/>
</dbReference>
<dbReference type="RefSeq" id="XP_024743326.1">
    <property type="nucleotide sequence ID" value="XM_024873764.1"/>
</dbReference>
<evidence type="ECO:0000256" key="2">
    <source>
        <dbReference type="ARBA" id="ARBA00005372"/>
    </source>
</evidence>
<keyword evidence="4" id="KW-0560">Oxidoreductase</keyword>
<keyword evidence="3" id="KW-0017">Alkaloid metabolism</keyword>
<evidence type="ECO:0000256" key="1">
    <source>
        <dbReference type="ARBA" id="ARBA00005107"/>
    </source>
</evidence>
<dbReference type="CDD" id="cd12148">
    <property type="entry name" value="fungal_TF_MHR"/>
    <property type="match status" value="1"/>
</dbReference>
<reference evidence="6 7" key="1">
    <citation type="submission" date="2016-04" db="EMBL/GenBank/DDBJ databases">
        <title>A degradative enzymes factory behind the ericoid mycorrhizal symbiosis.</title>
        <authorList>
            <consortium name="DOE Joint Genome Institute"/>
            <person name="Martino E."/>
            <person name="Morin E."/>
            <person name="Grelet G."/>
            <person name="Kuo A."/>
            <person name="Kohler A."/>
            <person name="Daghino S."/>
            <person name="Barry K."/>
            <person name="Choi C."/>
            <person name="Cichocki N."/>
            <person name="Clum A."/>
            <person name="Copeland A."/>
            <person name="Hainaut M."/>
            <person name="Haridas S."/>
            <person name="Labutti K."/>
            <person name="Lindquist E."/>
            <person name="Lipzen A."/>
            <person name="Khouja H.-R."/>
            <person name="Murat C."/>
            <person name="Ohm R."/>
            <person name="Olson A."/>
            <person name="Spatafora J."/>
            <person name="Veneault-Fourrey C."/>
            <person name="Henrissat B."/>
            <person name="Grigoriev I."/>
            <person name="Martin F."/>
            <person name="Perotto S."/>
        </authorList>
    </citation>
    <scope>NUCLEOTIDE SEQUENCE [LARGE SCALE GENOMIC DNA]</scope>
    <source>
        <strain evidence="6 7">E</strain>
    </source>
</reference>
<dbReference type="InterPro" id="IPR019901">
    <property type="entry name" value="Ergot_alkaloid_biosynthesis"/>
</dbReference>
<protein>
    <submittedName>
        <fullName evidence="6">NAD(P)-binding protein</fullName>
    </submittedName>
</protein>
<feature type="domain" description="NmrA-like" evidence="5">
    <location>
        <begin position="474"/>
        <end position="715"/>
    </location>
</feature>
<dbReference type="SUPFAM" id="SSF51735">
    <property type="entry name" value="NAD(P)-binding Rossmann-fold domains"/>
    <property type="match status" value="1"/>
</dbReference>
<dbReference type="Proteomes" id="UP000235371">
    <property type="component" value="Unassembled WGS sequence"/>
</dbReference>
<dbReference type="InterPro" id="IPR008030">
    <property type="entry name" value="NmrA-like"/>
</dbReference>
<dbReference type="InParanoid" id="A0A2J6TTS9"/>
<dbReference type="InterPro" id="IPR036291">
    <property type="entry name" value="NAD(P)-bd_dom_sf"/>
</dbReference>
<dbReference type="InterPro" id="IPR021858">
    <property type="entry name" value="Fun_TF"/>
</dbReference>
<organism evidence="6 7">
    <name type="scientific">Hyaloscypha bicolor E</name>
    <dbReference type="NCBI Taxonomy" id="1095630"/>
    <lineage>
        <taxon>Eukaryota</taxon>
        <taxon>Fungi</taxon>
        <taxon>Dikarya</taxon>
        <taxon>Ascomycota</taxon>
        <taxon>Pezizomycotina</taxon>
        <taxon>Leotiomycetes</taxon>
        <taxon>Helotiales</taxon>
        <taxon>Hyaloscyphaceae</taxon>
        <taxon>Hyaloscypha</taxon>
        <taxon>Hyaloscypha bicolor</taxon>
    </lineage>
</organism>
<evidence type="ECO:0000259" key="5">
    <source>
        <dbReference type="Pfam" id="PF05368"/>
    </source>
</evidence>
<comment type="similarity">
    <text evidence="2">Belongs to the fgaFS/easG family.</text>
</comment>
<dbReference type="NCBIfam" id="TIGR03649">
    <property type="entry name" value="ergot_EASG"/>
    <property type="match status" value="1"/>
</dbReference>
<dbReference type="AlphaFoldDB" id="A0A2J6TTS9"/>
<gene>
    <name evidence="6" type="ORF">K444DRAFT_517303</name>
</gene>
<dbReference type="GeneID" id="36581844"/>
<evidence type="ECO:0000313" key="7">
    <source>
        <dbReference type="Proteomes" id="UP000235371"/>
    </source>
</evidence>
<dbReference type="InterPro" id="IPR051604">
    <property type="entry name" value="Ergot_Alk_Oxidoreductase"/>
</dbReference>
<keyword evidence="7" id="KW-1185">Reference proteome</keyword>
<dbReference type="PANTHER" id="PTHR43162:SF1">
    <property type="entry name" value="PRESTALK A DIFFERENTIATION PROTEIN A"/>
    <property type="match status" value="1"/>
</dbReference>
<dbReference type="Pfam" id="PF11951">
    <property type="entry name" value="Fungal_trans_2"/>
    <property type="match status" value="1"/>
</dbReference>
<sequence length="760" mass="85243">MNGWSGQNFVIEFPNVDRSTVPYIHHFVTFCCRFLAYSNDNEGNPFQEELVPLATSSPALLHSMAALAAGHLSRSQPQHDVAATKHYSLALHELKESLSDPVVARADSTLGACLLLCVYEISHSQNPLWLDHLTGARDLILFRGGPRTSHYLTRFFSFLDVSGSLSSGAGPLLEGNYWLDDGENEDSPENSKRTRWPYYDSGNVMVSHFHQLMIFMAKLARLSSESMGELGNHYPDIIVQKAYDIRDELLAWWQSCPPELRDQSNDWRRQTRPRKLTVPETLEEEGFSSTKCCMQGCIIYLNHILDPLGRGPQKIEVMEAIQDILEIAREIPEGYGLEMGIYWGLFMAGVAIFNDVVAEDLIRRSMKGDPTSSIYHADLALELLEVLWRRQHQYGAKYDWREVQVQMEIQIFDSERNRSSELTEPPNSCKIVYKGEPIPRIRGTWREAFLDDSQQETIDSASGFFAIPSIMSSKGSILLTGGTGKISSRITPLLASNGDTVLVASRSGKYPSLPNTTGVKFDWFDPATYTNPFSHSQVNTIFLIAPPIMDCLPPMKGFIDLAVQKGVKRLVLLSGSLLEVGDGPMMAQVSKYISLLGVEWAVLRPSWFMENFSEMEHGHSIRSEDRILTATGEGKVSFVSADDIAAVAFRALTDEVLHNTDHLILGPELFSYDDVAEILTKKLGREITHVKLMEDELADAMTNFGIPGDYARLLAQLDTAIKNGGEERLNSVILDVTGREPIRFQEFVERCVEKGVWMKK</sequence>
<dbReference type="Gene3D" id="3.90.25.10">
    <property type="entry name" value="UDP-galactose 4-epimerase, domain 1"/>
    <property type="match status" value="1"/>
</dbReference>
<dbReference type="STRING" id="1095630.A0A2J6TTS9"/>
<comment type="pathway">
    <text evidence="1">Alkaloid biosynthesis; ergot alkaloid biosynthesis.</text>
</comment>
<accession>A0A2J6TTS9</accession>
<dbReference type="GO" id="GO:0016491">
    <property type="term" value="F:oxidoreductase activity"/>
    <property type="evidence" value="ECO:0007669"/>
    <property type="project" value="UniProtKB-KW"/>
</dbReference>
<dbReference type="OrthoDB" id="3509362at2759"/>
<dbReference type="PANTHER" id="PTHR43162">
    <property type="match status" value="1"/>
</dbReference>
<dbReference type="CDD" id="cd05269">
    <property type="entry name" value="TMR_SDR_a"/>
    <property type="match status" value="1"/>
</dbReference>
<name>A0A2J6TTS9_9HELO</name>
<evidence type="ECO:0000256" key="4">
    <source>
        <dbReference type="ARBA" id="ARBA00023002"/>
    </source>
</evidence>
<evidence type="ECO:0000256" key="3">
    <source>
        <dbReference type="ARBA" id="ARBA00022589"/>
    </source>
</evidence>
<evidence type="ECO:0000313" key="6">
    <source>
        <dbReference type="EMBL" id="PMD66422.1"/>
    </source>
</evidence>
<dbReference type="GO" id="GO:0035835">
    <property type="term" value="P:indole alkaloid biosynthetic process"/>
    <property type="evidence" value="ECO:0007669"/>
    <property type="project" value="UniProtKB-UniPathway"/>
</dbReference>
<dbReference type="Pfam" id="PF05368">
    <property type="entry name" value="NmrA"/>
    <property type="match status" value="1"/>
</dbReference>
<proteinExistence type="inferred from homology"/>
<dbReference type="UniPathway" id="UPA00327"/>
<dbReference type="Gene3D" id="3.40.50.720">
    <property type="entry name" value="NAD(P)-binding Rossmann-like Domain"/>
    <property type="match status" value="1"/>
</dbReference>